<dbReference type="GO" id="GO:0016887">
    <property type="term" value="F:ATP hydrolysis activity"/>
    <property type="evidence" value="ECO:0007669"/>
    <property type="project" value="RHEA"/>
</dbReference>
<proteinExistence type="inferred from homology"/>
<dbReference type="SUPFAM" id="SSF52540">
    <property type="entry name" value="P-loop containing nucleoside triphosphate hydrolases"/>
    <property type="match status" value="2"/>
</dbReference>
<dbReference type="InterPro" id="IPR049163">
    <property type="entry name" value="Pif1-like_2B_dom"/>
</dbReference>
<comment type="similarity">
    <text evidence="1">Belongs to the helicase family.</text>
</comment>
<evidence type="ECO:0000259" key="2">
    <source>
        <dbReference type="Pfam" id="PF05970"/>
    </source>
</evidence>
<keyword evidence="1" id="KW-0234">DNA repair</keyword>
<feature type="domain" description="DNA helicase Pif1-like DEAD-box helicase" evidence="2">
    <location>
        <begin position="720"/>
        <end position="940"/>
    </location>
</feature>
<feature type="domain" description="DNA helicase Pif1-like 2B" evidence="4">
    <location>
        <begin position="1045"/>
        <end position="1091"/>
    </location>
</feature>
<dbReference type="Proteomes" id="UP000243499">
    <property type="component" value="Chromosome 5"/>
</dbReference>
<gene>
    <name evidence="5" type="ORF">PAHAL_5G130000</name>
</gene>
<dbReference type="PANTHER" id="PTHR10492:SF90">
    <property type="entry name" value="ATP-DEPENDENT DNA HELICASE"/>
    <property type="match status" value="1"/>
</dbReference>
<dbReference type="Pfam" id="PF14214">
    <property type="entry name" value="Helitron_like_N"/>
    <property type="match status" value="1"/>
</dbReference>
<dbReference type="GO" id="GO:0006281">
    <property type="term" value="P:DNA repair"/>
    <property type="evidence" value="ECO:0007669"/>
    <property type="project" value="UniProtKB-KW"/>
</dbReference>
<dbReference type="Gene3D" id="3.40.50.300">
    <property type="entry name" value="P-loop containing nucleotide triphosphate hydrolases"/>
    <property type="match status" value="2"/>
</dbReference>
<keyword evidence="1" id="KW-0547">Nucleotide-binding</keyword>
<dbReference type="GO" id="GO:0006310">
    <property type="term" value="P:DNA recombination"/>
    <property type="evidence" value="ECO:0007669"/>
    <property type="project" value="UniProtKB-KW"/>
</dbReference>
<dbReference type="AlphaFoldDB" id="A0A2S3HR08"/>
<evidence type="ECO:0000256" key="1">
    <source>
        <dbReference type="RuleBase" id="RU363044"/>
    </source>
</evidence>
<organism evidence="5">
    <name type="scientific">Panicum hallii</name>
    <dbReference type="NCBI Taxonomy" id="206008"/>
    <lineage>
        <taxon>Eukaryota</taxon>
        <taxon>Viridiplantae</taxon>
        <taxon>Streptophyta</taxon>
        <taxon>Embryophyta</taxon>
        <taxon>Tracheophyta</taxon>
        <taxon>Spermatophyta</taxon>
        <taxon>Magnoliopsida</taxon>
        <taxon>Liliopsida</taxon>
        <taxon>Poales</taxon>
        <taxon>Poaceae</taxon>
        <taxon>PACMAD clade</taxon>
        <taxon>Panicoideae</taxon>
        <taxon>Panicodae</taxon>
        <taxon>Paniceae</taxon>
        <taxon>Panicinae</taxon>
        <taxon>Panicum</taxon>
        <taxon>Panicum sect. Panicum</taxon>
    </lineage>
</organism>
<dbReference type="Pfam" id="PF21530">
    <property type="entry name" value="Pif1_2B_dom"/>
    <property type="match status" value="1"/>
</dbReference>
<dbReference type="PANTHER" id="PTHR10492">
    <property type="match status" value="1"/>
</dbReference>
<name>A0A2S3HR08_9POAL</name>
<reference evidence="5" key="1">
    <citation type="submission" date="2018-04" db="EMBL/GenBank/DDBJ databases">
        <title>WGS assembly of Panicum hallii.</title>
        <authorList>
            <person name="Lovell J."/>
            <person name="Jenkins J."/>
            <person name="Lowry D."/>
            <person name="Mamidi S."/>
            <person name="Sreedasyam A."/>
            <person name="Weng X."/>
            <person name="Barry K."/>
            <person name="Bonette J."/>
            <person name="Campitelli B."/>
            <person name="Daum C."/>
            <person name="Gordon S."/>
            <person name="Gould B."/>
            <person name="Lipzen A."/>
            <person name="Macqueen A."/>
            <person name="Palacio-Mejia J."/>
            <person name="Plott C."/>
            <person name="Shakirov E."/>
            <person name="Shu S."/>
            <person name="Yoshinaga Y."/>
            <person name="Zane M."/>
            <person name="Rokhsar D."/>
            <person name="Grimwood J."/>
            <person name="Schmutz J."/>
            <person name="Juenger T."/>
        </authorList>
    </citation>
    <scope>NUCLEOTIDE SEQUENCE [LARGE SCALE GENOMIC DNA]</scope>
    <source>
        <strain evidence="5">FIL2</strain>
    </source>
</reference>
<dbReference type="Pfam" id="PF05970">
    <property type="entry name" value="PIF1"/>
    <property type="match status" value="1"/>
</dbReference>
<evidence type="ECO:0000259" key="3">
    <source>
        <dbReference type="Pfam" id="PF14214"/>
    </source>
</evidence>
<keyword evidence="1" id="KW-0233">DNA recombination</keyword>
<dbReference type="InterPro" id="IPR027417">
    <property type="entry name" value="P-loop_NTPase"/>
</dbReference>
<keyword evidence="1" id="KW-0347">Helicase</keyword>
<dbReference type="EMBL" id="CM008050">
    <property type="protein sequence ID" value="PAN28096.2"/>
    <property type="molecule type" value="Genomic_DNA"/>
</dbReference>
<feature type="domain" description="Helitron helicase-like" evidence="3">
    <location>
        <begin position="78"/>
        <end position="259"/>
    </location>
</feature>
<comment type="cofactor">
    <cofactor evidence="1">
        <name>Mg(2+)</name>
        <dbReference type="ChEBI" id="CHEBI:18420"/>
    </cofactor>
</comment>
<keyword evidence="1" id="KW-0067">ATP-binding</keyword>
<dbReference type="Gramene" id="PAN28096">
    <property type="protein sequence ID" value="PAN28096"/>
    <property type="gene ID" value="PAHAL_5G130000"/>
</dbReference>
<dbReference type="InterPro" id="IPR025476">
    <property type="entry name" value="Helitron_helicase-like"/>
</dbReference>
<dbReference type="CDD" id="cd18809">
    <property type="entry name" value="SF1_C_RecD"/>
    <property type="match status" value="1"/>
</dbReference>
<evidence type="ECO:0000259" key="4">
    <source>
        <dbReference type="Pfam" id="PF21530"/>
    </source>
</evidence>
<dbReference type="GO" id="GO:0005524">
    <property type="term" value="F:ATP binding"/>
    <property type="evidence" value="ECO:0007669"/>
    <property type="project" value="UniProtKB-KW"/>
</dbReference>
<keyword evidence="1" id="KW-0227">DNA damage</keyword>
<dbReference type="InterPro" id="IPR010285">
    <property type="entry name" value="DNA_helicase_pif1-like_DEAD"/>
</dbReference>
<keyword evidence="1" id="KW-0378">Hydrolase</keyword>
<comment type="catalytic activity">
    <reaction evidence="1">
        <text>ATP + H2O = ADP + phosphate + H(+)</text>
        <dbReference type="Rhea" id="RHEA:13065"/>
        <dbReference type="ChEBI" id="CHEBI:15377"/>
        <dbReference type="ChEBI" id="CHEBI:15378"/>
        <dbReference type="ChEBI" id="CHEBI:30616"/>
        <dbReference type="ChEBI" id="CHEBI:43474"/>
        <dbReference type="ChEBI" id="CHEBI:456216"/>
        <dbReference type="EC" id="5.6.2.3"/>
    </reaction>
</comment>
<accession>A0A2S3HR08</accession>
<dbReference type="EC" id="5.6.2.3" evidence="1"/>
<dbReference type="GO" id="GO:0043139">
    <property type="term" value="F:5'-3' DNA helicase activity"/>
    <property type="evidence" value="ECO:0007669"/>
    <property type="project" value="UniProtKB-EC"/>
</dbReference>
<protein>
    <recommendedName>
        <fullName evidence="1">ATP-dependent DNA helicase</fullName>
        <ecNumber evidence="1">5.6.2.3</ecNumber>
    </recommendedName>
</protein>
<dbReference type="GO" id="GO:0000723">
    <property type="term" value="P:telomere maintenance"/>
    <property type="evidence" value="ECO:0007669"/>
    <property type="project" value="InterPro"/>
</dbReference>
<sequence>MLIVGDLSLEKYKRDIIVSTKMRGLQRISIYHPAYMALQYPLLFPYGERGFQLGINYHETNTNRVTKRKRSTVTPHEYYKYHMHFRPNQPNPFLCYGRLSKQAIVDARAIEDEDRLMYIAKNQNKLRAEYLQGIFDAIEKGLNKGNQIGKRVFLPSSHVGSRRYVIQNYHDGIAICREYGPPDLFITFTCNTKWFEITLAILKGEQANDRDDIIVRVFHMKLEELLEDIRSKKIFGEVIAILYSVEFQKRGLPHVHILVWLDKKDNQITPEIIDTWISAEIPNPNQDPLGYVLVAEHMIHGPCGNKNEKSPCMKKGKCSKYYPKEFQDETNFTDNGFTQYRRRDTNIYVRRDNHNLDNRWVVPHNLFLLKKFQAHINVEFVNKSKLLKYLCKYVNKGPDKATIVFEKINKDNDSFVNQEDKDINEIKEYLESRYICQQDSLWRLLGFDIHYHWPPVERLPVHLPLQNTIKLHENIDLKYIIRDPKYKSTKLTEWFETNKLNENAKKLTYCEFPKLWRWDETNNKWIQRERGFKIGRLYYVNPIEGERFYLRMLLMIVKGATSYEDLRTYNGTIYQTFKEACAARGLLQHDEEWYRTFDEATTWATSLQLRYLFTTMLLFCNLQDERRFYKKNWRKMVDDIEYHLIAKYKPIVYQPTELELQEKLLHELQEILSRNGGNICTYNLPQISIECTNNNNQLIEEELKYDVHSLEIEANKLYSQLNKDQKNAFHKIIDNVLSKKTDFFFVCGHGGTGKTFLWNTIVSFLRSQRKIVLTVASSGVASLLLPNGRTAHSRFKIPIDTDELSVCEIKRGTKLAQLLAQTDLIIWDEALMTNRQCFEAFDRSLRDILSEKESKLQDIPFGGKVVVLGGDPKQILPVIENASKSQIINASIFKSYLWNHIKILYLHENMRLKKLQTNTFEYNETLDFNDWILSIGNGTNGVTNDIDEDSDCKIVEIPSDLLITTTDNKMKVLVESTYPHLQTKFNDPEYIKDRAILATTNDIVDEINEYIMSFIPGSEKEYFSADSISNCTDTCNDADILYPIEYLNSLNANNFPTHRLKLKIGVPIMLLRNLNQSLGLCNGTRLIVTNLGQNVIEAVIITGTHTGDKILIPRINLTTRGSQWPFTLSRRQFPIKVCYSMTINKSQGQSLSNVGVYLKQPVFTHGQLYVAISRVKNRKGLKILIQNPDGSCGTKTKNIVYREILKII</sequence>
<evidence type="ECO:0000313" key="5">
    <source>
        <dbReference type="EMBL" id="PAN28096.2"/>
    </source>
</evidence>